<evidence type="ECO:0000313" key="4">
    <source>
        <dbReference type="EMBL" id="RED44190.1"/>
    </source>
</evidence>
<comment type="similarity">
    <text evidence="2">Belongs to the NAD(P)-dependent epimerase/dehydratase family.</text>
</comment>
<feature type="domain" description="NAD-dependent epimerase/dehydratase" evidence="3">
    <location>
        <begin position="5"/>
        <end position="166"/>
    </location>
</feature>
<dbReference type="CDD" id="cd05258">
    <property type="entry name" value="CDP_TE_SDR_e"/>
    <property type="match status" value="1"/>
</dbReference>
<keyword evidence="5" id="KW-1185">Reference proteome</keyword>
<proteinExistence type="inferred from homology"/>
<dbReference type="Pfam" id="PF01370">
    <property type="entry name" value="Epimerase"/>
    <property type="match status" value="2"/>
</dbReference>
<dbReference type="AlphaFoldDB" id="A0A3D9H3Y2"/>
<accession>A0A3D9H3Y2</accession>
<organism evidence="4 5">
    <name type="scientific">Aestuariispira insulae</name>
    <dbReference type="NCBI Taxonomy" id="1461337"/>
    <lineage>
        <taxon>Bacteria</taxon>
        <taxon>Pseudomonadati</taxon>
        <taxon>Pseudomonadota</taxon>
        <taxon>Alphaproteobacteria</taxon>
        <taxon>Rhodospirillales</taxon>
        <taxon>Kiloniellaceae</taxon>
        <taxon>Aestuariispira</taxon>
    </lineage>
</organism>
<evidence type="ECO:0000259" key="3">
    <source>
        <dbReference type="Pfam" id="PF01370"/>
    </source>
</evidence>
<dbReference type="InterPro" id="IPR036291">
    <property type="entry name" value="NAD(P)-bd_dom_sf"/>
</dbReference>
<evidence type="ECO:0000313" key="5">
    <source>
        <dbReference type="Proteomes" id="UP000256845"/>
    </source>
</evidence>
<reference evidence="4 5" key="1">
    <citation type="submission" date="2018-07" db="EMBL/GenBank/DDBJ databases">
        <title>Genomic Encyclopedia of Type Strains, Phase III (KMG-III): the genomes of soil and plant-associated and newly described type strains.</title>
        <authorList>
            <person name="Whitman W."/>
        </authorList>
    </citation>
    <scope>NUCLEOTIDE SEQUENCE [LARGE SCALE GENOMIC DNA]</scope>
    <source>
        <strain evidence="4 5">CECT 8488</strain>
    </source>
</reference>
<dbReference type="OrthoDB" id="9801785at2"/>
<evidence type="ECO:0000256" key="1">
    <source>
        <dbReference type="ARBA" id="ARBA00005125"/>
    </source>
</evidence>
<feature type="domain" description="NAD-dependent epimerase/dehydratase" evidence="3">
    <location>
        <begin position="177"/>
        <end position="279"/>
    </location>
</feature>
<dbReference type="PANTHER" id="PTHR43000">
    <property type="entry name" value="DTDP-D-GLUCOSE 4,6-DEHYDRATASE-RELATED"/>
    <property type="match status" value="1"/>
</dbReference>
<dbReference type="EMBL" id="QRDW01000016">
    <property type="protein sequence ID" value="RED44190.1"/>
    <property type="molecule type" value="Genomic_DNA"/>
</dbReference>
<evidence type="ECO:0000256" key="2">
    <source>
        <dbReference type="ARBA" id="ARBA00007637"/>
    </source>
</evidence>
<name>A0A3D9H3Y2_9PROT</name>
<dbReference type="Gene3D" id="3.40.50.720">
    <property type="entry name" value="NAD(P)-binding Rossmann-like Domain"/>
    <property type="match status" value="1"/>
</dbReference>
<comment type="pathway">
    <text evidence="1">Bacterial outer membrane biogenesis; LPS O-antigen biosynthesis.</text>
</comment>
<gene>
    <name evidence="4" type="ORF">DFP90_11631</name>
</gene>
<protein>
    <submittedName>
        <fullName evidence="4">CDP-paratose 2-epimerase</fullName>
    </submittedName>
</protein>
<comment type="caution">
    <text evidence="4">The sequence shown here is derived from an EMBL/GenBank/DDBJ whole genome shotgun (WGS) entry which is preliminary data.</text>
</comment>
<dbReference type="InterPro" id="IPR001509">
    <property type="entry name" value="Epimerase_deHydtase"/>
</dbReference>
<dbReference type="SUPFAM" id="SSF51735">
    <property type="entry name" value="NAD(P)-binding Rossmann-fold domains"/>
    <property type="match status" value="1"/>
</dbReference>
<sequence>MTVAIITGSSGLVGAEACRFYAAKGYDVVGIDNDMRQSFFGKDASTQWSRQELERDLKGYQHAAVDIRDREAVDALFARFKGNIAVVIHAAAQPSHDWAASDPITDFTVNANGTMVMLEACRAHAPDAAFIYCSTNKVYGDTPNSLPLMEVEGRWELDPTHPYAAHGIDEEMSLDRTKHSLFGVSKASADLMVQEYGRYFGMKTACFRAGCITGAGHSGAQLHGFLSYLMRCAITGTPYTIFGYKGKQVRDNIHAHDLVSAFWHFGETPSRPGVVYNIGGSRHANCSILEAIAQCEDLTGREMNWTYSDENRIGDHVWWISDVRRFQADYPDWSFKYDLKATLSEMHDVMKARLAGEAA</sequence>
<dbReference type="Proteomes" id="UP000256845">
    <property type="component" value="Unassembled WGS sequence"/>
</dbReference>
<dbReference type="RefSeq" id="WP_115939240.1">
    <property type="nucleotide sequence ID" value="NZ_QRDW01000016.1"/>
</dbReference>